<dbReference type="Proteomes" id="UP000178040">
    <property type="component" value="Unassembled WGS sequence"/>
</dbReference>
<name>A0A1F7IN85_9BACT</name>
<organism evidence="2 3">
    <name type="scientific">Candidatus Roizmanbacteria bacterium RIFCSPLOWO2_01_FULL_37_16</name>
    <dbReference type="NCBI Taxonomy" id="1802058"/>
    <lineage>
        <taxon>Bacteria</taxon>
        <taxon>Candidatus Roizmaniibacteriota</taxon>
    </lineage>
</organism>
<keyword evidence="1" id="KW-0812">Transmembrane</keyword>
<evidence type="ECO:0000313" key="2">
    <source>
        <dbReference type="EMBL" id="OGK44854.1"/>
    </source>
</evidence>
<comment type="caution">
    <text evidence="2">The sequence shown here is derived from an EMBL/GenBank/DDBJ whole genome shotgun (WGS) entry which is preliminary data.</text>
</comment>
<feature type="transmembrane region" description="Helical" evidence="1">
    <location>
        <begin position="6"/>
        <end position="23"/>
    </location>
</feature>
<keyword evidence="1" id="KW-1133">Transmembrane helix</keyword>
<keyword evidence="1" id="KW-0472">Membrane</keyword>
<dbReference type="AlphaFoldDB" id="A0A1F7IN85"/>
<evidence type="ECO:0000313" key="3">
    <source>
        <dbReference type="Proteomes" id="UP000178040"/>
    </source>
</evidence>
<proteinExistence type="predicted"/>
<evidence type="ECO:0000256" key="1">
    <source>
        <dbReference type="SAM" id="Phobius"/>
    </source>
</evidence>
<gene>
    <name evidence="2" type="ORF">A3B40_03590</name>
</gene>
<sequence>MIKKISFLAGIIITIAIFFILLLKITKKDSLKYPVKEEKKATQTKIEKLSDDLKEYLDQAGFKFKYPDNFSVAIMETGEEIFSSLVVASDELKGKTTIVVESTTAKSLDELLGQKKIVSDKLQKISLADIEARQYEKDNSLITVAYDTGAFFTITTELIPARETMLKLHKTIITSFAFQLPEETSVETNSQSTGENDVIFEGEEVIE</sequence>
<reference evidence="2 3" key="1">
    <citation type="journal article" date="2016" name="Nat. Commun.">
        <title>Thousands of microbial genomes shed light on interconnected biogeochemical processes in an aquifer system.</title>
        <authorList>
            <person name="Anantharaman K."/>
            <person name="Brown C.T."/>
            <person name="Hug L.A."/>
            <person name="Sharon I."/>
            <person name="Castelle C.J."/>
            <person name="Probst A.J."/>
            <person name="Thomas B.C."/>
            <person name="Singh A."/>
            <person name="Wilkins M.J."/>
            <person name="Karaoz U."/>
            <person name="Brodie E.L."/>
            <person name="Williams K.H."/>
            <person name="Hubbard S.S."/>
            <person name="Banfield J.F."/>
        </authorList>
    </citation>
    <scope>NUCLEOTIDE SEQUENCE [LARGE SCALE GENOMIC DNA]</scope>
</reference>
<protein>
    <submittedName>
        <fullName evidence="2">Uncharacterized protein</fullName>
    </submittedName>
</protein>
<dbReference type="EMBL" id="MGAI01000020">
    <property type="protein sequence ID" value="OGK44854.1"/>
    <property type="molecule type" value="Genomic_DNA"/>
</dbReference>
<accession>A0A1F7IN85</accession>